<dbReference type="EMBL" id="AP021861">
    <property type="protein sequence ID" value="BBO34422.1"/>
    <property type="molecule type" value="Genomic_DNA"/>
</dbReference>
<protein>
    <submittedName>
        <fullName evidence="1">Uncharacterized protein</fullName>
    </submittedName>
</protein>
<dbReference type="AlphaFoldDB" id="A0A5K7XEH7"/>
<keyword evidence="2" id="KW-1185">Reference proteome</keyword>
<gene>
    <name evidence="1" type="ORF">PLANPX_4034</name>
</gene>
<reference evidence="2" key="1">
    <citation type="submission" date="2019-10" db="EMBL/GenBank/DDBJ databases">
        <title>Lacipirellula parvula gen. nov., sp. nov., representing a lineage of planctomycetes widespread in freshwater anoxic habitats, and description of the family Lacipirellulaceae.</title>
        <authorList>
            <person name="Dedysh S.N."/>
            <person name="Kulichevskaya I.S."/>
            <person name="Beletsky A.V."/>
            <person name="Rakitin A.L."/>
            <person name="Mardanov A.V."/>
            <person name="Ivanova A.A."/>
            <person name="Saltykova V.X."/>
            <person name="Rijpstra W.I.C."/>
            <person name="Sinninghe Damste J.S."/>
            <person name="Ravin N.V."/>
        </authorList>
    </citation>
    <scope>NUCLEOTIDE SEQUENCE [LARGE SCALE GENOMIC DNA]</scope>
    <source>
        <strain evidence="2">PX69</strain>
    </source>
</reference>
<evidence type="ECO:0000313" key="1">
    <source>
        <dbReference type="EMBL" id="BBO34422.1"/>
    </source>
</evidence>
<evidence type="ECO:0000313" key="2">
    <source>
        <dbReference type="Proteomes" id="UP000326837"/>
    </source>
</evidence>
<dbReference type="Proteomes" id="UP000326837">
    <property type="component" value="Chromosome"/>
</dbReference>
<proteinExistence type="predicted"/>
<accession>A0A5K7XEH7</accession>
<organism evidence="1 2">
    <name type="scientific">Lacipirellula parvula</name>
    <dbReference type="NCBI Taxonomy" id="2650471"/>
    <lineage>
        <taxon>Bacteria</taxon>
        <taxon>Pseudomonadati</taxon>
        <taxon>Planctomycetota</taxon>
        <taxon>Planctomycetia</taxon>
        <taxon>Pirellulales</taxon>
        <taxon>Lacipirellulaceae</taxon>
        <taxon>Lacipirellula</taxon>
    </lineage>
</organism>
<sequence length="1259" mass="140646">MAEEEDNDQLFRLLELAQQGVRPSELLESHPKIAELLRGTCGPEVGCIFGSLLLNPALQSNCVRLEALVHLAVGLGRGTSLLKQDEIASCFNDLEHGECGQLEDPAEDVFVSLALTKRGNFRVLEGIWESGTFYLQRVLEIVDKMPGEGAFAQLRRSIDALLTLSEAVCQRAGLERHSIGFPFPKASIPKKCWSAAKRRIVQFDEAALTGLGITRADLEPFILEDELLPHVLNSPLLGTPLQRFPVTCVGKSVALVLPTAVSFAIRAAVVDFAMAFDLQEAFVANLVSIYQRLFSSTYLIGMRDRAPVPFTRKEGVPKAEAIAQATRGHFTHYLFLIDTLQQVRDTGVAGADPSSTLYGELISSRIAAAAQQCKQDPDFKRGVTLVVHCGVGRSCDFILREDVPEGWDLHGISAADLLTLSHCHGMSPVKFLKVLDSIDRLRRAGVELFNDNGLLNLFGWVDANDGHAIRHDLVPPSFRANGGVLQIAPSFVKDLRHKVALRSGRIAVSTVEGQMRNVEKLHDSFFDDDNDAPIYAGRQFTPESGIPFVYVSKTSTWWCHVIPTLESDGLDYERWLMLKTWVQRIVPILDRLLEKCMPPVLLLEVGFHAGDHVDITAPPPTRSEIEADISIATQQDKAITRIVVGQAFDRGLAQATNVAERALVAVICSAIAELCGTSFTKTEASEIESMVVGSDDARHMHSFQARTFREFVSSDLSAEPEFVDEHDSASIRLGLAFRVEKREGGRGSLRTKRQCTTFLNKLVTSLECELCDMLAGLDRAYVVESALRNHERAQVARKRWARTSRANIGLHGDKESTLRVIVEHDLKLSSAILVSLVLTEVATCECRAIGGRKPNRLETDRAMALVDAIWQLGGWSDAIHLDAMRPSLTITPLGDVHAYTEFQKNVAMPFAVRASEDRIDAASADYEEYFLPSLPSGESLRLDSEFLDAWSVEFGFDLESLRHFLDAIEDIGVERQKAVYQITKSELCESITTRMPLSAMDAILSAFSFVPRTRWKEIPYGCDARDVQAWKFRRRLSVVRRPVIQLDNSAHPSLLIAPGLVRDMVAYVVDGYFERSFPDSHTVSGQMRMWQAKRVNVRGSRFAEQVAERICERGWQIKKIELQVKEILARGTDPEFGDLRRFGDVDVLCWNAEAKRVLIIECKHLQHHKTSGELAEQLSDYRGQIKNDGRPDDLRKHLNRVELLKARKDVLLGSLFMPPDSRIEGWIIFRNPVPMLYAWHNVSNELRMATFDDIDQILI</sequence>
<name>A0A5K7XEH7_9BACT</name>
<dbReference type="KEGG" id="lpav:PLANPX_4034"/>